<keyword evidence="3" id="KW-1185">Reference proteome</keyword>
<evidence type="ECO:0000256" key="1">
    <source>
        <dbReference type="SAM" id="Phobius"/>
    </source>
</evidence>
<reference evidence="2 3" key="1">
    <citation type="journal article" date="2018" name="Int. J. Syst. Evol. Microbiol.">
        <title>Zhouia spongiae sp. nov., isolated from a marine sponge.</title>
        <authorList>
            <person name="Zhuang L."/>
            <person name="Lin B."/>
            <person name="Qin F."/>
            <person name="Luo L."/>
        </authorList>
    </citation>
    <scope>NUCLEOTIDE SEQUENCE [LARGE SCALE GENOMIC DNA]</scope>
    <source>
        <strain evidence="2 3">HN-Y44</strain>
    </source>
</reference>
<sequence>MKKKSGFVVLKVINIVALILFVMPFYLHSQKFNDKPNTSVAEKIYLQLTSNVYALDEDIWFKAIVAEAKYHSNTIYSGLLNVDLIDPKGKVVSHKKVKLTAGIGYGTFELGNGFSEGVYLIRAYTQWNRNFGDDFIFESYIDLVSASEKLNKNPIDAVTVIEKEPGHYLLKGRLLLPNEQKSTTLYIYQGKKKDSITVKRDKEKHYPFEYIVNGTANQIKIEVSNPDGIKHNETVLLKDTIDVRFFPESGYLVHGFQNKIGIKSLGADGKGIATQGVIFDNEGQRFAEFETNNLGMGFFFLQPDSSRTYHAKAFSPDDPSKTYTYPLPEVSSKGSILSVSQIADKVWIRVYSNVQADYAYIKIACRGIDYFLVEGPLRNGILTKRLSTEELPEGILVFTLLDKKKRPVAERLFFNQPDKASLNIALSTDKEVYKRREETKLDIRLPGNDKKETIADMSVAVINKKLWHQGKKDNIRSYFLLSSELRGNIEEPAYYFDENGMHRTKDLEALLLTQGWRRYKYPVQYNSPTFFRPQKGIEIQGRILSKHRKKPLDKITVNMLSFGNDVAYYNETTDSLGRFHFFPKQSYGKRMRVFLSAMDTLGNTNYDILTDTLKPPETDYEQSVRYRKPDVIVKAVKEVQKQRIRSNFMLGPSDDITELEEVVVSDRKLTSVQLKLYKKYGIPDVIISGEDIRRKEKKWSYGLYSILMFNYGDEIEIEKFSDGFMLAHIRGGKNEPTLLMVDGKLLREYEYEFVPYVSPDVIERVELIKYAKFFKSRYLDVFPETNPLEAPSLGHIISITTKEGKGFYSSGRTKPGTLTTSVELFSPVKEFYSPTYESPLAKHTPKTDLRSLIYWKPSTKIHTDKNKSISFYNGDIEGAYIIIIEMITKDGRIGYKEKVYSVAEETP</sequence>
<dbReference type="Proteomes" id="UP000829476">
    <property type="component" value="Chromosome"/>
</dbReference>
<feature type="transmembrane region" description="Helical" evidence="1">
    <location>
        <begin position="7"/>
        <end position="27"/>
    </location>
</feature>
<dbReference type="EMBL" id="CP094326">
    <property type="protein sequence ID" value="UNY97743.1"/>
    <property type="molecule type" value="Genomic_DNA"/>
</dbReference>
<keyword evidence="1" id="KW-0812">Transmembrane</keyword>
<keyword evidence="1" id="KW-1133">Transmembrane helix</keyword>
<evidence type="ECO:0000313" key="3">
    <source>
        <dbReference type="Proteomes" id="UP000829476"/>
    </source>
</evidence>
<proteinExistence type="predicted"/>
<name>A0ABY3YKQ7_9FLAO</name>
<accession>A0ABY3YKQ7</accession>
<keyword evidence="1" id="KW-0472">Membrane</keyword>
<evidence type="ECO:0008006" key="4">
    <source>
        <dbReference type="Google" id="ProtNLM"/>
    </source>
</evidence>
<gene>
    <name evidence="2" type="ORF">MQE36_11675</name>
</gene>
<protein>
    <recommendedName>
        <fullName evidence="4">Carboxypeptidase regulatory-like domain-containing protein</fullName>
    </recommendedName>
</protein>
<dbReference type="RefSeq" id="WP_242936154.1">
    <property type="nucleotide sequence ID" value="NZ_CP094326.1"/>
</dbReference>
<dbReference type="Gene3D" id="2.60.40.1930">
    <property type="match status" value="1"/>
</dbReference>
<organism evidence="2 3">
    <name type="scientific">Zhouia spongiae</name>
    <dbReference type="NCBI Taxonomy" id="2202721"/>
    <lineage>
        <taxon>Bacteria</taxon>
        <taxon>Pseudomonadati</taxon>
        <taxon>Bacteroidota</taxon>
        <taxon>Flavobacteriia</taxon>
        <taxon>Flavobacteriales</taxon>
        <taxon>Flavobacteriaceae</taxon>
        <taxon>Zhouia</taxon>
    </lineage>
</organism>
<evidence type="ECO:0000313" key="2">
    <source>
        <dbReference type="EMBL" id="UNY97743.1"/>
    </source>
</evidence>